<dbReference type="InterPro" id="IPR036465">
    <property type="entry name" value="vWFA_dom_sf"/>
</dbReference>
<dbReference type="RefSeq" id="WP_207688531.1">
    <property type="nucleotide sequence ID" value="NZ_CP061799.1"/>
</dbReference>
<dbReference type="InterPro" id="IPR021908">
    <property type="entry name" value="YfbK_C"/>
</dbReference>
<feature type="signal peptide" evidence="1">
    <location>
        <begin position="1"/>
        <end position="22"/>
    </location>
</feature>
<dbReference type="Proteomes" id="UP000663720">
    <property type="component" value="Chromosome"/>
</dbReference>
<dbReference type="Gene3D" id="3.40.50.410">
    <property type="entry name" value="von Willebrand factor, type A domain"/>
    <property type="match status" value="1"/>
</dbReference>
<dbReference type="AlphaFoldDB" id="A0A975BC30"/>
<dbReference type="InterPro" id="IPR002035">
    <property type="entry name" value="VWF_A"/>
</dbReference>
<dbReference type="Pfam" id="PF12034">
    <property type="entry name" value="YfbK_C"/>
    <property type="match status" value="1"/>
</dbReference>
<sequence length="523" mass="57785">MKPVFKIIIPLCICMAIFAACSQGPDYMMHKDSVPAPSPALMMQSATAPQFNTEQYSHIQENTFKSPFNDPLSTFSIDVDTASYANVRRFLNQNRLPPADAVRIEELVNYFSYNYPEPENETPLSVTTEAGPCLWNKGHRLIHIGIKGKDVPIKDIPAMNLVFLLDVSGSMNSPDKLPLLKKGFKLLVNQLRKKDSVSIAVYAGAAGLVLPPTPGNEKTSILGAIEKLEAGGSTAGAQGIELAYKTAKDNYIENGNNRVILATDGDFNLGISSDGELVRLIEEKRKQGIFLSVLGFGTGNIKDSKMEQLADKGNGNYAYIDSLLEAKKVLVKEMGATLFTIAKDVKIQIEFNPAKVKAYRLIGYENRLLNKEDFNDDKKDAGELGAGHTVTALYEVIPDESKEEIPGVDDLKYQEKQVLTKNKDTDEILTLKLRYKLPGSDTSRLMVYPVKDRKTSIGEASDNLIFSSLAAGFGMLLRKSEFSGDMTYKDIIKTAKAYKGKDENGYRAEFIRLAEQAEMLDEQ</sequence>
<dbReference type="PANTHER" id="PTHR10579:SF43">
    <property type="entry name" value="ZINC FINGER (C3HC4-TYPE RING FINGER) FAMILY PROTEIN"/>
    <property type="match status" value="1"/>
</dbReference>
<evidence type="ECO:0000259" key="2">
    <source>
        <dbReference type="PROSITE" id="PS50234"/>
    </source>
</evidence>
<evidence type="ECO:0000256" key="1">
    <source>
        <dbReference type="SAM" id="SignalP"/>
    </source>
</evidence>
<feature type="domain" description="VWFA" evidence="2">
    <location>
        <begin position="160"/>
        <end position="338"/>
    </location>
</feature>
<name>A0A975BC30_9BACT</name>
<dbReference type="KEGG" id="dli:dnl_50010"/>
<reference evidence="3" key="1">
    <citation type="journal article" date="2021" name="Microb. Physiol.">
        <title>Proteogenomic Insights into the Physiology of Marine, Sulfate-Reducing, Filamentous Desulfonema limicola and Desulfonema magnum.</title>
        <authorList>
            <person name="Schnaars V."/>
            <person name="Wohlbrand L."/>
            <person name="Scheve S."/>
            <person name="Hinrichs C."/>
            <person name="Reinhardt R."/>
            <person name="Rabus R."/>
        </authorList>
    </citation>
    <scope>NUCLEOTIDE SEQUENCE</scope>
    <source>
        <strain evidence="3">5ac10</strain>
    </source>
</reference>
<dbReference type="PROSITE" id="PS51257">
    <property type="entry name" value="PROKAR_LIPOPROTEIN"/>
    <property type="match status" value="1"/>
</dbReference>
<accession>A0A975BC30</accession>
<dbReference type="SUPFAM" id="SSF53300">
    <property type="entry name" value="vWA-like"/>
    <property type="match status" value="1"/>
</dbReference>
<dbReference type="Pfam" id="PF00092">
    <property type="entry name" value="VWA"/>
    <property type="match status" value="1"/>
</dbReference>
<dbReference type="PANTHER" id="PTHR10579">
    <property type="entry name" value="CALCIUM-ACTIVATED CHLORIDE CHANNEL REGULATOR"/>
    <property type="match status" value="1"/>
</dbReference>
<dbReference type="InterPro" id="IPR022156">
    <property type="entry name" value="Uncharacterised_YfbK_N"/>
</dbReference>
<evidence type="ECO:0000313" key="4">
    <source>
        <dbReference type="Proteomes" id="UP000663720"/>
    </source>
</evidence>
<keyword evidence="1" id="KW-0732">Signal</keyword>
<gene>
    <name evidence="3" type="ORF">dnl_50010</name>
</gene>
<dbReference type="PROSITE" id="PS50234">
    <property type="entry name" value="VWFA"/>
    <property type="match status" value="1"/>
</dbReference>
<evidence type="ECO:0000313" key="3">
    <source>
        <dbReference type="EMBL" id="QTA82622.1"/>
    </source>
</evidence>
<dbReference type="InterPro" id="IPR051266">
    <property type="entry name" value="CLCR"/>
</dbReference>
<keyword evidence="4" id="KW-1185">Reference proteome</keyword>
<dbReference type="Pfam" id="PF12450">
    <property type="entry name" value="vWF_A"/>
    <property type="match status" value="1"/>
</dbReference>
<organism evidence="3 4">
    <name type="scientific">Desulfonema limicola</name>
    <dbReference type="NCBI Taxonomy" id="45656"/>
    <lineage>
        <taxon>Bacteria</taxon>
        <taxon>Pseudomonadati</taxon>
        <taxon>Thermodesulfobacteriota</taxon>
        <taxon>Desulfobacteria</taxon>
        <taxon>Desulfobacterales</taxon>
        <taxon>Desulfococcaceae</taxon>
        <taxon>Desulfonema</taxon>
    </lineage>
</organism>
<dbReference type="CDD" id="cd01465">
    <property type="entry name" value="vWA_subgroup"/>
    <property type="match status" value="1"/>
</dbReference>
<feature type="chain" id="PRO_5036827281" evidence="1">
    <location>
        <begin position="23"/>
        <end position="523"/>
    </location>
</feature>
<protein>
    <submittedName>
        <fullName evidence="3">von Willebrand factor A-like domain-containing protein, DUF3520</fullName>
    </submittedName>
</protein>
<dbReference type="SMART" id="SM00327">
    <property type="entry name" value="VWA"/>
    <property type="match status" value="1"/>
</dbReference>
<proteinExistence type="predicted"/>
<dbReference type="EMBL" id="CP061799">
    <property type="protein sequence ID" value="QTA82622.1"/>
    <property type="molecule type" value="Genomic_DNA"/>
</dbReference>